<dbReference type="EMBL" id="MF417935">
    <property type="protein sequence ID" value="ASN71877.1"/>
    <property type="molecule type" value="Genomic_DNA"/>
</dbReference>
<reference evidence="8" key="1">
    <citation type="submission" date="2017-06" db="EMBL/GenBank/DDBJ databases">
        <title>Novel phages from South African skin metaviromes.</title>
        <authorList>
            <person name="van Zyl L.J."/>
            <person name="Abrahams Y."/>
            <person name="Stander E.A."/>
            <person name="Kirby B.M."/>
            <person name="Clavaud C."/>
            <person name="Farcet C."/>
            <person name="Breton L."/>
            <person name="Trindade M.I."/>
        </authorList>
    </citation>
    <scope>NUCLEOTIDE SEQUENCE</scope>
</reference>
<evidence type="ECO:0000256" key="1">
    <source>
        <dbReference type="SAM" id="MobiDB-lite"/>
    </source>
</evidence>
<organism evidence="8">
    <name type="scientific">uncultured Caudovirales phage</name>
    <dbReference type="NCBI Taxonomy" id="2100421"/>
    <lineage>
        <taxon>Viruses</taxon>
        <taxon>Duplodnaviria</taxon>
        <taxon>Heunggongvirae</taxon>
        <taxon>Uroviricota</taxon>
        <taxon>Caudoviricetes</taxon>
        <taxon>Peduoviridae</taxon>
        <taxon>Maltschvirus</taxon>
        <taxon>Maltschvirus maltsch</taxon>
    </lineage>
</organism>
<dbReference type="EMBL" id="MF417936">
    <property type="protein sequence ID" value="ASN71910.1"/>
    <property type="molecule type" value="Genomic_DNA"/>
</dbReference>
<dbReference type="EMBL" id="MF417922">
    <property type="protein sequence ID" value="ASN71270.1"/>
    <property type="molecule type" value="Genomic_DNA"/>
</dbReference>
<dbReference type="EMBL" id="MF417923">
    <property type="protein sequence ID" value="ASN71327.1"/>
    <property type="molecule type" value="Genomic_DNA"/>
</dbReference>
<proteinExistence type="predicted"/>
<gene>
    <name evidence="3" type="ORF">3S10_15</name>
    <name evidence="4" type="ORF">7AX5_14</name>
    <name evidence="2" type="ORF">7F10_14</name>
    <name evidence="5" type="ORF">7S12_14</name>
    <name evidence="7" type="ORF">8AX6_21</name>
    <name evidence="8" type="ORF">8F1_15</name>
    <name evidence="9" type="ORF">8S5_14</name>
    <name evidence="6" type="ORF">9F3_14</name>
</gene>
<name>A0A2H4JED6_9CAUD</name>
<feature type="region of interest" description="Disordered" evidence="1">
    <location>
        <begin position="1"/>
        <end position="34"/>
    </location>
</feature>
<dbReference type="EMBL" id="MF417934">
    <property type="protein sequence ID" value="ASN71848.1"/>
    <property type="molecule type" value="Genomic_DNA"/>
</dbReference>
<feature type="compositionally biased region" description="Basic and acidic residues" evidence="1">
    <location>
        <begin position="12"/>
        <end position="30"/>
    </location>
</feature>
<accession>A0A2H4JED6</accession>
<sequence>MLVTAAPGHRVPRADDPRKYIECDPEHPVDVPDNSYYHRRIASGELVEAKASGAKQPAKRAAK</sequence>
<evidence type="ECO:0000313" key="4">
    <source>
        <dbReference type="EMBL" id="ASN71270.1"/>
    </source>
</evidence>
<dbReference type="EMBL" id="MF417924">
    <property type="protein sequence ID" value="ASN71374.1"/>
    <property type="molecule type" value="Genomic_DNA"/>
</dbReference>
<evidence type="ECO:0000313" key="3">
    <source>
        <dbReference type="EMBL" id="ASN71101.1"/>
    </source>
</evidence>
<dbReference type="EMBL" id="MF417919">
    <property type="protein sequence ID" value="ASN71101.1"/>
    <property type="molecule type" value="Genomic_DNA"/>
</dbReference>
<evidence type="ECO:0008006" key="10">
    <source>
        <dbReference type="Google" id="ProtNLM"/>
    </source>
</evidence>
<evidence type="ECO:0000313" key="2">
    <source>
        <dbReference type="EMBL" id="ASN70999.1"/>
    </source>
</evidence>
<dbReference type="EMBL" id="MF417917">
    <property type="protein sequence ID" value="ASN70999.1"/>
    <property type="molecule type" value="Genomic_DNA"/>
</dbReference>
<evidence type="ECO:0000313" key="8">
    <source>
        <dbReference type="EMBL" id="ASN71877.1"/>
    </source>
</evidence>
<evidence type="ECO:0000313" key="9">
    <source>
        <dbReference type="EMBL" id="ASN71910.1"/>
    </source>
</evidence>
<evidence type="ECO:0000313" key="7">
    <source>
        <dbReference type="EMBL" id="ASN71848.1"/>
    </source>
</evidence>
<protein>
    <recommendedName>
        <fullName evidence="10">DUF2635 domain-containing protein</fullName>
    </recommendedName>
</protein>
<evidence type="ECO:0000313" key="6">
    <source>
        <dbReference type="EMBL" id="ASN71374.1"/>
    </source>
</evidence>
<evidence type="ECO:0000313" key="5">
    <source>
        <dbReference type="EMBL" id="ASN71327.1"/>
    </source>
</evidence>